<gene>
    <name evidence="4" type="ORF">Cph01nite_02880</name>
</gene>
<proteinExistence type="predicted"/>
<dbReference type="PROSITE" id="PS51782">
    <property type="entry name" value="LYSM"/>
    <property type="match status" value="1"/>
</dbReference>
<keyword evidence="5" id="KW-1185">Reference proteome</keyword>
<feature type="region of interest" description="Disordered" evidence="1">
    <location>
        <begin position="1"/>
        <end position="31"/>
    </location>
</feature>
<protein>
    <recommendedName>
        <fullName evidence="3">LysM domain-containing protein</fullName>
    </recommendedName>
</protein>
<organism evidence="4 5">
    <name type="scientific">Cellulomonas phragmiteti</name>
    <dbReference type="NCBI Taxonomy" id="478780"/>
    <lineage>
        <taxon>Bacteria</taxon>
        <taxon>Bacillati</taxon>
        <taxon>Actinomycetota</taxon>
        <taxon>Actinomycetes</taxon>
        <taxon>Micrococcales</taxon>
        <taxon>Cellulomonadaceae</taxon>
        <taxon>Cellulomonas</taxon>
    </lineage>
</organism>
<dbReference type="Pfam" id="PF01476">
    <property type="entry name" value="LysM"/>
    <property type="match status" value="1"/>
</dbReference>
<evidence type="ECO:0000313" key="4">
    <source>
        <dbReference type="EMBL" id="GIG38526.1"/>
    </source>
</evidence>
<feature type="transmembrane region" description="Helical" evidence="2">
    <location>
        <begin position="60"/>
        <end position="80"/>
    </location>
</feature>
<accession>A0ABQ4DHX8</accession>
<dbReference type="CDD" id="cd00118">
    <property type="entry name" value="LysM"/>
    <property type="match status" value="1"/>
</dbReference>
<dbReference type="SMART" id="SM00257">
    <property type="entry name" value="LysM"/>
    <property type="match status" value="1"/>
</dbReference>
<feature type="domain" description="LysM" evidence="3">
    <location>
        <begin position="92"/>
        <end position="142"/>
    </location>
</feature>
<dbReference type="EMBL" id="BONP01000001">
    <property type="protein sequence ID" value="GIG38526.1"/>
    <property type="molecule type" value="Genomic_DNA"/>
</dbReference>
<keyword evidence="2" id="KW-0812">Transmembrane</keyword>
<evidence type="ECO:0000259" key="3">
    <source>
        <dbReference type="PROSITE" id="PS51782"/>
    </source>
</evidence>
<evidence type="ECO:0000256" key="2">
    <source>
        <dbReference type="SAM" id="Phobius"/>
    </source>
</evidence>
<reference evidence="4 5" key="1">
    <citation type="submission" date="2021-01" db="EMBL/GenBank/DDBJ databases">
        <title>Whole genome shotgun sequence of Cellulomonas phragmiteti NBRC 110785.</title>
        <authorList>
            <person name="Komaki H."/>
            <person name="Tamura T."/>
        </authorList>
    </citation>
    <scope>NUCLEOTIDE SEQUENCE [LARGE SCALE GENOMIC DNA]</scope>
    <source>
        <strain evidence="4 5">NBRC 110785</strain>
    </source>
</reference>
<keyword evidence="2" id="KW-1133">Transmembrane helix</keyword>
<dbReference type="Proteomes" id="UP000614741">
    <property type="component" value="Unassembled WGS sequence"/>
</dbReference>
<dbReference type="InterPro" id="IPR036779">
    <property type="entry name" value="LysM_dom_sf"/>
</dbReference>
<dbReference type="Gene3D" id="3.10.350.10">
    <property type="entry name" value="LysM domain"/>
    <property type="match status" value="1"/>
</dbReference>
<evidence type="ECO:0000313" key="5">
    <source>
        <dbReference type="Proteomes" id="UP000614741"/>
    </source>
</evidence>
<evidence type="ECO:0000256" key="1">
    <source>
        <dbReference type="SAM" id="MobiDB-lite"/>
    </source>
</evidence>
<keyword evidence="2" id="KW-0472">Membrane</keyword>
<dbReference type="InterPro" id="IPR018392">
    <property type="entry name" value="LysM"/>
</dbReference>
<comment type="caution">
    <text evidence="4">The sequence shown here is derived from an EMBL/GenBank/DDBJ whole genome shotgun (WGS) entry which is preliminary data.</text>
</comment>
<sequence length="145" mass="14317">MSAMAIAPAGRSLRGVRTAPSATASRAPGPQLRAARVPDRVGVGPEGAAGRLRLTRRGRVVVWLLALSLAAGVGGAAASAQADGPAAGTEVRRVLVAPGDTLWGIAADAAAPGEDVRDVVLELMALNELSSGGLQAGQTVVVPAG</sequence>
<name>A0ABQ4DHX8_9CELL</name>